<evidence type="ECO:0000313" key="22">
    <source>
        <dbReference type="EMBL" id="ANU21428.1"/>
    </source>
</evidence>
<dbReference type="GO" id="GO:0070573">
    <property type="term" value="F:metallodipeptidase activity"/>
    <property type="evidence" value="ECO:0007669"/>
    <property type="project" value="InterPro"/>
</dbReference>
<dbReference type="GO" id="GO:0005764">
    <property type="term" value="C:lysosome"/>
    <property type="evidence" value="ECO:0007669"/>
    <property type="project" value="UniProtKB-SubCell"/>
</dbReference>
<dbReference type="GO" id="GO:0046872">
    <property type="term" value="F:metal ion binding"/>
    <property type="evidence" value="ECO:0007669"/>
    <property type="project" value="UniProtKB-KW"/>
</dbReference>
<dbReference type="InterPro" id="IPR007484">
    <property type="entry name" value="Peptidase_M28"/>
</dbReference>
<evidence type="ECO:0000256" key="16">
    <source>
        <dbReference type="ARBA" id="ARBA00023145"/>
    </source>
</evidence>
<keyword evidence="23" id="KW-1185">Reference proteome</keyword>
<evidence type="ECO:0000256" key="15">
    <source>
        <dbReference type="ARBA" id="ARBA00023049"/>
    </source>
</evidence>
<dbReference type="Pfam" id="PF04389">
    <property type="entry name" value="Peptidase_M28"/>
    <property type="match status" value="1"/>
</dbReference>
<keyword evidence="6" id="KW-0964">Secreted</keyword>
<dbReference type="PANTHER" id="PTHR12053:SF3">
    <property type="entry name" value="CARBOXYPEPTIDASE Q"/>
    <property type="match status" value="1"/>
</dbReference>
<evidence type="ECO:0000256" key="8">
    <source>
        <dbReference type="ARBA" id="ARBA00022670"/>
    </source>
</evidence>
<name>A0A1C7ECF8_9BACL</name>
<evidence type="ECO:0000256" key="12">
    <source>
        <dbReference type="ARBA" id="ARBA00022824"/>
    </source>
</evidence>
<evidence type="ECO:0000256" key="11">
    <source>
        <dbReference type="ARBA" id="ARBA00022801"/>
    </source>
</evidence>
<evidence type="ECO:0000256" key="1">
    <source>
        <dbReference type="ARBA" id="ARBA00004240"/>
    </source>
</evidence>
<evidence type="ECO:0000256" key="5">
    <source>
        <dbReference type="ARBA" id="ARBA00014116"/>
    </source>
</evidence>
<comment type="subunit">
    <text evidence="19">Homodimer. The monomeric form is inactive while the homodimer is active.</text>
</comment>
<gene>
    <name evidence="22" type="ORF">BBI15_15195</name>
</gene>
<keyword evidence="10" id="KW-0732">Signal</keyword>
<evidence type="ECO:0000256" key="2">
    <source>
        <dbReference type="ARBA" id="ARBA00004371"/>
    </source>
</evidence>
<evidence type="ECO:0000256" key="17">
    <source>
        <dbReference type="ARBA" id="ARBA00023180"/>
    </source>
</evidence>
<proteinExistence type="predicted"/>
<sequence>MTESHERLLGQISRQSLMEFTEEISKEVRLSGSEEELRAFRYAEQQLKSFGFETNLYHRKALISLPMESKLQINGVSYTSITHSMAPSTPEIGVSGEIVYMENGFPLERDPDLADKVLLTDGLATPGALLQAQTHMPKAVIFINAEYTHEMIVSTVWGNPAFDQLGQYPKIPAVSITFADGEILKAKLSLEEKLLAEIMTQVDTAWRDIPTLIADYKGSEDVNPYVLFSGHIDSWHHGAMDNGSANATMLEVARIIGTNKTKLHRSLRLAFWSGHSHGRYAGSALYADEHWEDLYDNCVLHLNIDSVGGKNSSVLSEANAMAETKDIVAEPILKYADQEFNSTRYGKAGDQSFWGMGVPSLLMGLSEQVKSDNPASQAFSKLFGDGKAGGFGWWWHTTEDTIDKLDPVLLERDCRIYLATVLEICTNPLLPIKQQNAIKEIIGFIRNYQRSLPEPEWLGIALNRLEKLDTTVKRLTDLVHAADFPSAHSIRTYNHWNKQLSRILVRLNYVGGNRFSHDTATPKMPIPLLAEISQLEQHEPSPAYYSLLTTIRRNINEVNFNLREALELSEQTLKNWEEIQNG</sequence>
<dbReference type="Gene3D" id="3.40.630.10">
    <property type="entry name" value="Zn peptidases"/>
    <property type="match status" value="1"/>
</dbReference>
<evidence type="ECO:0000256" key="9">
    <source>
        <dbReference type="ARBA" id="ARBA00022723"/>
    </source>
</evidence>
<dbReference type="AlphaFoldDB" id="A0A1C7ECF8"/>
<reference evidence="22" key="1">
    <citation type="submission" date="2016-10" db="EMBL/GenBank/DDBJ databases">
        <authorList>
            <person name="See-Too W.S."/>
        </authorList>
    </citation>
    <scope>NUCLEOTIDE SEQUENCE [LARGE SCALE GENOMIC DNA]</scope>
    <source>
        <strain evidence="22">DSM 23997</strain>
    </source>
</reference>
<evidence type="ECO:0000256" key="14">
    <source>
        <dbReference type="ARBA" id="ARBA00023034"/>
    </source>
</evidence>
<dbReference type="OrthoDB" id="9769665at2"/>
<evidence type="ECO:0000256" key="6">
    <source>
        <dbReference type="ARBA" id="ARBA00022525"/>
    </source>
</evidence>
<evidence type="ECO:0000256" key="13">
    <source>
        <dbReference type="ARBA" id="ARBA00022833"/>
    </source>
</evidence>
<evidence type="ECO:0000259" key="21">
    <source>
        <dbReference type="Pfam" id="PF04389"/>
    </source>
</evidence>
<dbReference type="STRING" id="1038856.BBI15_15195"/>
<keyword evidence="9" id="KW-0479">Metal-binding</keyword>
<protein>
    <recommendedName>
        <fullName evidence="5">Carboxypeptidase Q</fullName>
    </recommendedName>
    <alternativeName>
        <fullName evidence="20">Plasma glutamate carboxypeptidase</fullName>
    </alternativeName>
</protein>
<dbReference type="GO" id="GO:0006508">
    <property type="term" value="P:proteolysis"/>
    <property type="evidence" value="ECO:0007669"/>
    <property type="project" value="UniProtKB-KW"/>
</dbReference>
<dbReference type="RefSeq" id="WP_068872264.1">
    <property type="nucleotide sequence ID" value="NZ_CP016539.2"/>
</dbReference>
<dbReference type="GO" id="GO:0005576">
    <property type="term" value="C:extracellular region"/>
    <property type="evidence" value="ECO:0007669"/>
    <property type="project" value="UniProtKB-SubCell"/>
</dbReference>
<keyword evidence="14" id="KW-0333">Golgi apparatus</keyword>
<dbReference type="PANTHER" id="PTHR12053">
    <property type="entry name" value="PROTEASE FAMILY M28 PLASMA GLUTAMATE CARBOXYPEPTIDASE-RELATED"/>
    <property type="match status" value="1"/>
</dbReference>
<keyword evidence="15" id="KW-0482">Metalloprotease</keyword>
<dbReference type="Gene3D" id="3.50.30.30">
    <property type="match status" value="1"/>
</dbReference>
<organism evidence="22 23">
    <name type="scientific">Planococcus plakortidis</name>
    <dbReference type="NCBI Taxonomy" id="1038856"/>
    <lineage>
        <taxon>Bacteria</taxon>
        <taxon>Bacillati</taxon>
        <taxon>Bacillota</taxon>
        <taxon>Bacilli</taxon>
        <taxon>Bacillales</taxon>
        <taxon>Caryophanaceae</taxon>
        <taxon>Planococcus</taxon>
    </lineage>
</organism>
<keyword evidence="16" id="KW-0865">Zymogen</keyword>
<evidence type="ECO:0000256" key="20">
    <source>
        <dbReference type="ARBA" id="ARBA00033328"/>
    </source>
</evidence>
<feature type="domain" description="Peptidase M28" evidence="21">
    <location>
        <begin position="212"/>
        <end position="413"/>
    </location>
</feature>
<evidence type="ECO:0000256" key="3">
    <source>
        <dbReference type="ARBA" id="ARBA00004555"/>
    </source>
</evidence>
<keyword evidence="18" id="KW-0458">Lysosome</keyword>
<dbReference type="SUPFAM" id="SSF53187">
    <property type="entry name" value="Zn-dependent exopeptidases"/>
    <property type="match status" value="1"/>
</dbReference>
<dbReference type="GO" id="GO:0004180">
    <property type="term" value="F:carboxypeptidase activity"/>
    <property type="evidence" value="ECO:0007669"/>
    <property type="project" value="UniProtKB-KW"/>
</dbReference>
<evidence type="ECO:0000256" key="10">
    <source>
        <dbReference type="ARBA" id="ARBA00022729"/>
    </source>
</evidence>
<evidence type="ECO:0000256" key="7">
    <source>
        <dbReference type="ARBA" id="ARBA00022645"/>
    </source>
</evidence>
<dbReference type="InterPro" id="IPR039866">
    <property type="entry name" value="CPQ"/>
</dbReference>
<keyword evidence="12" id="KW-0256">Endoplasmic reticulum</keyword>
<keyword evidence="8" id="KW-0645">Protease</keyword>
<dbReference type="CDD" id="cd00538">
    <property type="entry name" value="PA"/>
    <property type="match status" value="1"/>
</dbReference>
<keyword evidence="17" id="KW-0325">Glycoprotein</keyword>
<keyword evidence="11" id="KW-0378">Hydrolase</keyword>
<comment type="subcellular location">
    <subcellularLocation>
        <location evidence="1">Endoplasmic reticulum</location>
    </subcellularLocation>
    <subcellularLocation>
        <location evidence="3">Golgi apparatus</location>
    </subcellularLocation>
    <subcellularLocation>
        <location evidence="2">Lysosome</location>
    </subcellularLocation>
    <subcellularLocation>
        <location evidence="4">Secreted</location>
    </subcellularLocation>
</comment>
<evidence type="ECO:0000256" key="18">
    <source>
        <dbReference type="ARBA" id="ARBA00023228"/>
    </source>
</evidence>
<evidence type="ECO:0000313" key="23">
    <source>
        <dbReference type="Proteomes" id="UP000092650"/>
    </source>
</evidence>
<dbReference type="EMBL" id="CP016539">
    <property type="protein sequence ID" value="ANU21428.1"/>
    <property type="molecule type" value="Genomic_DNA"/>
</dbReference>
<evidence type="ECO:0000256" key="19">
    <source>
        <dbReference type="ARBA" id="ARBA00025833"/>
    </source>
</evidence>
<evidence type="ECO:0000256" key="4">
    <source>
        <dbReference type="ARBA" id="ARBA00004613"/>
    </source>
</evidence>
<dbReference type="KEGG" id="ppla:BBI15_15195"/>
<dbReference type="Proteomes" id="UP000092650">
    <property type="component" value="Chromosome"/>
</dbReference>
<accession>A0A1C7ECF8</accession>
<keyword evidence="13" id="KW-0862">Zinc</keyword>
<keyword evidence="7" id="KW-0121">Carboxypeptidase</keyword>